<feature type="domain" description="RRM" evidence="4">
    <location>
        <begin position="15"/>
        <end position="102"/>
    </location>
</feature>
<proteinExistence type="predicted"/>
<feature type="region of interest" description="Disordered" evidence="3">
    <location>
        <begin position="310"/>
        <end position="334"/>
    </location>
</feature>
<dbReference type="GO" id="GO:0071011">
    <property type="term" value="C:precatalytic spliceosome"/>
    <property type="evidence" value="ECO:0007669"/>
    <property type="project" value="TreeGrafter"/>
</dbReference>
<evidence type="ECO:0000313" key="5">
    <source>
        <dbReference type="EMBL" id="CDS11262.1"/>
    </source>
</evidence>
<dbReference type="Gene3D" id="3.30.70.330">
    <property type="match status" value="3"/>
</dbReference>
<dbReference type="PROSITE" id="PS50102">
    <property type="entry name" value="RRM"/>
    <property type="match status" value="3"/>
</dbReference>
<dbReference type="GO" id="GO:0003723">
    <property type="term" value="F:RNA binding"/>
    <property type="evidence" value="ECO:0007669"/>
    <property type="project" value="UniProtKB-UniRule"/>
</dbReference>
<feature type="region of interest" description="Disordered" evidence="3">
    <location>
        <begin position="187"/>
        <end position="225"/>
    </location>
</feature>
<reference evidence="5" key="1">
    <citation type="journal article" date="2014" name="Genome Announc.">
        <title>De novo whole-genome sequence and genome annotation of Lichtheimia ramosa.</title>
        <authorList>
            <person name="Linde J."/>
            <person name="Schwartze V."/>
            <person name="Binder U."/>
            <person name="Lass-Florl C."/>
            <person name="Voigt K."/>
            <person name="Horn F."/>
        </authorList>
    </citation>
    <scope>NUCLEOTIDE SEQUENCE</scope>
    <source>
        <strain evidence="5">JMRC FSU:6197</strain>
    </source>
</reference>
<feature type="compositionally biased region" description="Low complexity" evidence="3">
    <location>
        <begin position="213"/>
        <end position="222"/>
    </location>
</feature>
<evidence type="ECO:0000256" key="1">
    <source>
        <dbReference type="ARBA" id="ARBA00022884"/>
    </source>
</evidence>
<dbReference type="PANTHER" id="PTHR45880">
    <property type="entry name" value="RNA-BINDING MOTIF PROTEIN, X-LINKED 2"/>
    <property type="match status" value="1"/>
</dbReference>
<feature type="compositionally biased region" description="Low complexity" evidence="3">
    <location>
        <begin position="322"/>
        <end position="334"/>
    </location>
</feature>
<evidence type="ECO:0000259" key="4">
    <source>
        <dbReference type="PROSITE" id="PS50102"/>
    </source>
</evidence>
<dbReference type="EMBL" id="LK023346">
    <property type="protein sequence ID" value="CDS11262.1"/>
    <property type="molecule type" value="Genomic_DNA"/>
</dbReference>
<dbReference type="Pfam" id="PF00076">
    <property type="entry name" value="RRM_1"/>
    <property type="match status" value="2"/>
</dbReference>
<dbReference type="SMART" id="SM00360">
    <property type="entry name" value="RRM"/>
    <property type="match status" value="3"/>
</dbReference>
<protein>
    <recommendedName>
        <fullName evidence="4">RRM domain-containing protein</fullName>
    </recommendedName>
</protein>
<dbReference type="InterPro" id="IPR012677">
    <property type="entry name" value="Nucleotide-bd_a/b_plait_sf"/>
</dbReference>
<sequence>MRAHNNMSYSHQDCKTLRFNNLDPRVDDRMLHSILSTVVPVDHVHMAEESDERWSVSEHDDEAMDHHAYVRFHDHHAAEQAFHVMDGRTLFGKVVEVTWNEPKKKCSSYQSTYGVVMKNLSPDVSTESIRESLSPYKKQLSQIEFIWDNATGKTKGMARVNFLDEKSAHGAAEALNNTQLGKNTIQCAPLSSSSSSENTRAYSHEQNVEAQHSSSHTPASSSNKQSYDDIFTAAPLQVTTVCAHPLPSETTKQDLWFYFSQYGYVSGIDLHLNENYAIVSMDTHANAALAMFSLQEFKLHDEPVELHWSTSETAKSSQANQSAPTSSFASATPVASTSSHPSAVLNNTNSSKSPLFPLLRTATSTSHRHDAQGLEVMESSVYHIQPVWPSSVTDQYYYVPAFGNTT</sequence>
<dbReference type="GO" id="GO:0005686">
    <property type="term" value="C:U2 snRNP"/>
    <property type="evidence" value="ECO:0007669"/>
    <property type="project" value="TreeGrafter"/>
</dbReference>
<gene>
    <name evidence="5" type="ORF">LRAMOSA03525</name>
</gene>
<feature type="compositionally biased region" description="Polar residues" evidence="3">
    <location>
        <begin position="187"/>
        <end position="201"/>
    </location>
</feature>
<feature type="domain" description="RRM" evidence="4">
    <location>
        <begin position="239"/>
        <end position="311"/>
    </location>
</feature>
<dbReference type="AlphaFoldDB" id="A0A077WWR9"/>
<dbReference type="PANTHER" id="PTHR45880:SF1">
    <property type="entry name" value="RNA-BINDING MOTIF PROTEIN, X-LINKED 2"/>
    <property type="match status" value="1"/>
</dbReference>
<dbReference type="OrthoDB" id="266020at2759"/>
<dbReference type="CDD" id="cd00590">
    <property type="entry name" value="RRM_SF"/>
    <property type="match status" value="2"/>
</dbReference>
<evidence type="ECO:0000256" key="2">
    <source>
        <dbReference type="PROSITE-ProRule" id="PRU00176"/>
    </source>
</evidence>
<dbReference type="GO" id="GO:0071013">
    <property type="term" value="C:catalytic step 2 spliceosome"/>
    <property type="evidence" value="ECO:0007669"/>
    <property type="project" value="TreeGrafter"/>
</dbReference>
<keyword evidence="1 2" id="KW-0694">RNA-binding</keyword>
<dbReference type="InterPro" id="IPR035979">
    <property type="entry name" value="RBD_domain_sf"/>
</dbReference>
<feature type="compositionally biased region" description="Polar residues" evidence="3">
    <location>
        <begin position="310"/>
        <end position="321"/>
    </location>
</feature>
<dbReference type="InterPro" id="IPR000504">
    <property type="entry name" value="RRM_dom"/>
</dbReference>
<accession>A0A077WWR9</accession>
<name>A0A077WWR9_9FUNG</name>
<dbReference type="GO" id="GO:0000398">
    <property type="term" value="P:mRNA splicing, via spliceosome"/>
    <property type="evidence" value="ECO:0007669"/>
    <property type="project" value="TreeGrafter"/>
</dbReference>
<dbReference type="SUPFAM" id="SSF54928">
    <property type="entry name" value="RNA-binding domain, RBD"/>
    <property type="match status" value="2"/>
</dbReference>
<feature type="domain" description="RRM" evidence="4">
    <location>
        <begin position="113"/>
        <end position="192"/>
    </location>
</feature>
<organism evidence="5">
    <name type="scientific">Lichtheimia ramosa</name>
    <dbReference type="NCBI Taxonomy" id="688394"/>
    <lineage>
        <taxon>Eukaryota</taxon>
        <taxon>Fungi</taxon>
        <taxon>Fungi incertae sedis</taxon>
        <taxon>Mucoromycota</taxon>
        <taxon>Mucoromycotina</taxon>
        <taxon>Mucoromycetes</taxon>
        <taxon>Mucorales</taxon>
        <taxon>Lichtheimiaceae</taxon>
        <taxon>Lichtheimia</taxon>
    </lineage>
</organism>
<evidence type="ECO:0000256" key="3">
    <source>
        <dbReference type="SAM" id="MobiDB-lite"/>
    </source>
</evidence>
<dbReference type="InterPro" id="IPR051847">
    <property type="entry name" value="RNA_proc/Spliceosome_comp"/>
</dbReference>